<dbReference type="Proteomes" id="UP000292423">
    <property type="component" value="Unassembled WGS sequence"/>
</dbReference>
<reference evidence="1 2" key="1">
    <citation type="submission" date="2019-02" db="EMBL/GenBank/DDBJ databases">
        <title>Genomic Encyclopedia of Type Strains, Phase IV (KMG-IV): sequencing the most valuable type-strain genomes for metagenomic binning, comparative biology and taxonomic classification.</title>
        <authorList>
            <person name="Goeker M."/>
        </authorList>
    </citation>
    <scope>NUCLEOTIDE SEQUENCE [LARGE SCALE GENOMIC DNA]</scope>
    <source>
        <strain evidence="1 2">DSM 105135</strain>
    </source>
</reference>
<accession>A0A4Q7YKK4</accession>
<evidence type="ECO:0008006" key="3">
    <source>
        <dbReference type="Google" id="ProtNLM"/>
    </source>
</evidence>
<dbReference type="RefSeq" id="WP_130415077.1">
    <property type="nucleotide sequence ID" value="NZ_SHKX01000015.1"/>
</dbReference>
<proteinExistence type="predicted"/>
<sequence length="176" mass="19038">MNKGISIFAGFFAAIAIQNVTLAAGESSVPADLQDLKSDILNLNREITQLESELLYPSSSTAILVGINAGSRLRLVDINVSVDDQNVGYHAYSEQETAALGKGGLHRVYMGNVTSGQHVLKAVINAYDARGKDFQRTVTYTFNKGSLRKIVEVKAAEDPSGAQPAVFTFNEWESKN</sequence>
<evidence type="ECO:0000313" key="1">
    <source>
        <dbReference type="EMBL" id="RZU37035.1"/>
    </source>
</evidence>
<dbReference type="AlphaFoldDB" id="A0A4Q7YKK4"/>
<comment type="caution">
    <text evidence="1">The sequence shown here is derived from an EMBL/GenBank/DDBJ whole genome shotgun (WGS) entry which is preliminary data.</text>
</comment>
<organism evidence="1 2">
    <name type="scientific">Fluviicoccus keumensis</name>
    <dbReference type="NCBI Taxonomy" id="1435465"/>
    <lineage>
        <taxon>Bacteria</taxon>
        <taxon>Pseudomonadati</taxon>
        <taxon>Pseudomonadota</taxon>
        <taxon>Gammaproteobacteria</taxon>
        <taxon>Moraxellales</taxon>
        <taxon>Moraxellaceae</taxon>
        <taxon>Fluviicoccus</taxon>
    </lineage>
</organism>
<dbReference type="OrthoDB" id="5395931at2"/>
<evidence type="ECO:0000313" key="2">
    <source>
        <dbReference type="Proteomes" id="UP000292423"/>
    </source>
</evidence>
<dbReference type="EMBL" id="SHKX01000015">
    <property type="protein sequence ID" value="RZU37035.1"/>
    <property type="molecule type" value="Genomic_DNA"/>
</dbReference>
<name>A0A4Q7YKK4_9GAMM</name>
<keyword evidence="2" id="KW-1185">Reference proteome</keyword>
<protein>
    <recommendedName>
        <fullName evidence="3">AraC family transcriptional regulator</fullName>
    </recommendedName>
</protein>
<gene>
    <name evidence="1" type="ORF">EV700_2902</name>
</gene>